<evidence type="ECO:0000313" key="2">
    <source>
        <dbReference type="Proteomes" id="UP000182241"/>
    </source>
</evidence>
<reference evidence="2" key="1">
    <citation type="submission" date="2016-10" db="EMBL/GenBank/DDBJ databases">
        <authorList>
            <person name="Varghese N."/>
            <person name="Submissions S."/>
        </authorList>
    </citation>
    <scope>NUCLEOTIDE SEQUENCE [LARGE SCALE GENOMIC DNA]</scope>
    <source>
        <strain evidence="2">DSM 44234</strain>
    </source>
</reference>
<name>A0A1H4UPD5_TSUTY</name>
<accession>A0A1H4UPD5</accession>
<dbReference type="EMBL" id="FNSA01000003">
    <property type="protein sequence ID" value="SEC69984.1"/>
    <property type="molecule type" value="Genomic_DNA"/>
</dbReference>
<sequence length="123" mass="13876">MALEVSVTKVNFTVPADKTQAAYLAVLAADGETPEDWGYDTLIDFLCHHGELTPTEYDDGKVAFLDCPWDLDDEDSLVSLLDRLAPFATEDSMIEFTARHEGSWRYIVKNGELIRQDSKEVFE</sequence>
<dbReference type="AlphaFoldDB" id="A0A1H4UPD5"/>
<dbReference type="Proteomes" id="UP000182241">
    <property type="component" value="Unassembled WGS sequence"/>
</dbReference>
<dbReference type="STRING" id="57704.SAMN04489793_2954"/>
<evidence type="ECO:0000313" key="1">
    <source>
        <dbReference type="EMBL" id="SEC69984.1"/>
    </source>
</evidence>
<keyword evidence="2" id="KW-1185">Reference proteome</keyword>
<gene>
    <name evidence="1" type="ORF">SAMN04489793_2954</name>
</gene>
<organism evidence="1 2">
    <name type="scientific">Tsukamurella tyrosinosolvens</name>
    <dbReference type="NCBI Taxonomy" id="57704"/>
    <lineage>
        <taxon>Bacteria</taxon>
        <taxon>Bacillati</taxon>
        <taxon>Actinomycetota</taxon>
        <taxon>Actinomycetes</taxon>
        <taxon>Mycobacteriales</taxon>
        <taxon>Tsukamurellaceae</taxon>
        <taxon>Tsukamurella</taxon>
    </lineage>
</organism>
<proteinExistence type="predicted"/>
<protein>
    <submittedName>
        <fullName evidence="1">Uncharacterized protein</fullName>
    </submittedName>
</protein>
<dbReference type="RefSeq" id="WP_068740009.1">
    <property type="nucleotide sequence ID" value="NZ_FNSA01000003.1"/>
</dbReference>